<comment type="caution">
    <text evidence="7">The sequence shown here is derived from an EMBL/GenBank/DDBJ whole genome shotgun (WGS) entry which is preliminary data.</text>
</comment>
<evidence type="ECO:0000256" key="6">
    <source>
        <dbReference type="ARBA" id="ARBA00030350"/>
    </source>
</evidence>
<evidence type="ECO:0000256" key="1">
    <source>
        <dbReference type="ARBA" id="ARBA00007737"/>
    </source>
</evidence>
<dbReference type="PANTHER" id="PTHR31288:SF10">
    <property type="entry name" value="PROTEIN ESMERALDA 1"/>
    <property type="match status" value="1"/>
</dbReference>
<keyword evidence="5" id="KW-0119">Carbohydrate metabolism</keyword>
<keyword evidence="3" id="KW-0808">Transferase</keyword>
<dbReference type="InterPro" id="IPR024709">
    <property type="entry name" value="FucosylTrfase_pln"/>
</dbReference>
<keyword evidence="4" id="KW-0294">Fucose metabolism</keyword>
<keyword evidence="2" id="KW-0328">Glycosyltransferase</keyword>
<keyword evidence="8" id="KW-1185">Reference proteome</keyword>
<evidence type="ECO:0000256" key="2">
    <source>
        <dbReference type="ARBA" id="ARBA00022676"/>
    </source>
</evidence>
<evidence type="ECO:0000256" key="3">
    <source>
        <dbReference type="ARBA" id="ARBA00022679"/>
    </source>
</evidence>
<sequence length="109" mass="12382">VIRISPFANRLSFDAPPAVQRLRCLANYEALRFSSPILNLSESLVARMRKKSIMNGGKYVSIHLRFEEERDDMVAARERGWKGKFTKPGRVIRPGAIRINGKCPLTPLE</sequence>
<feature type="non-terminal residue" evidence="7">
    <location>
        <position position="1"/>
    </location>
</feature>
<comment type="similarity">
    <text evidence="1">Belongs to the glycosyltransferase GT106 family.</text>
</comment>
<reference evidence="7 8" key="1">
    <citation type="journal article" date="2018" name="Front. Plant Sci.">
        <title>Red Clover (Trifolium pratense) and Zigzag Clover (T. medium) - A Picture of Genomic Similarities and Differences.</title>
        <authorList>
            <person name="Dluhosova J."/>
            <person name="Istvanek J."/>
            <person name="Nedelnik J."/>
            <person name="Repkova J."/>
        </authorList>
    </citation>
    <scope>NUCLEOTIDE SEQUENCE [LARGE SCALE GENOMIC DNA]</scope>
    <source>
        <strain evidence="8">cv. 10/8</strain>
        <tissue evidence="7">Leaf</tissue>
    </source>
</reference>
<dbReference type="AlphaFoldDB" id="A0A392NSC1"/>
<dbReference type="GO" id="GO:0016757">
    <property type="term" value="F:glycosyltransferase activity"/>
    <property type="evidence" value="ECO:0007669"/>
    <property type="project" value="UniProtKB-KW"/>
</dbReference>
<dbReference type="PANTHER" id="PTHR31288">
    <property type="entry name" value="O-FUCOSYLTRANSFERASE FAMILY PROTEIN"/>
    <property type="match status" value="1"/>
</dbReference>
<evidence type="ECO:0000313" key="8">
    <source>
        <dbReference type="Proteomes" id="UP000265520"/>
    </source>
</evidence>
<evidence type="ECO:0000313" key="7">
    <source>
        <dbReference type="EMBL" id="MCI02741.1"/>
    </source>
</evidence>
<evidence type="ECO:0000256" key="5">
    <source>
        <dbReference type="ARBA" id="ARBA00023277"/>
    </source>
</evidence>
<organism evidence="7 8">
    <name type="scientific">Trifolium medium</name>
    <dbReference type="NCBI Taxonomy" id="97028"/>
    <lineage>
        <taxon>Eukaryota</taxon>
        <taxon>Viridiplantae</taxon>
        <taxon>Streptophyta</taxon>
        <taxon>Embryophyta</taxon>
        <taxon>Tracheophyta</taxon>
        <taxon>Spermatophyta</taxon>
        <taxon>Magnoliopsida</taxon>
        <taxon>eudicotyledons</taxon>
        <taxon>Gunneridae</taxon>
        <taxon>Pentapetalae</taxon>
        <taxon>rosids</taxon>
        <taxon>fabids</taxon>
        <taxon>Fabales</taxon>
        <taxon>Fabaceae</taxon>
        <taxon>Papilionoideae</taxon>
        <taxon>50 kb inversion clade</taxon>
        <taxon>NPAAA clade</taxon>
        <taxon>Hologalegina</taxon>
        <taxon>IRL clade</taxon>
        <taxon>Trifolieae</taxon>
        <taxon>Trifolium</taxon>
    </lineage>
</organism>
<dbReference type="Pfam" id="PF10250">
    <property type="entry name" value="O-FucT"/>
    <property type="match status" value="1"/>
</dbReference>
<gene>
    <name evidence="7" type="ORF">A2U01_0023775</name>
</gene>
<dbReference type="Proteomes" id="UP000265520">
    <property type="component" value="Unassembled WGS sequence"/>
</dbReference>
<dbReference type="InterPro" id="IPR019378">
    <property type="entry name" value="GDP-Fuc_O-FucTrfase"/>
</dbReference>
<proteinExistence type="inferred from homology"/>
<feature type="non-terminal residue" evidence="7">
    <location>
        <position position="109"/>
    </location>
</feature>
<protein>
    <recommendedName>
        <fullName evidence="6">O-fucosyltransferase family protein</fullName>
    </recommendedName>
</protein>
<accession>A0A392NSC1</accession>
<evidence type="ECO:0000256" key="4">
    <source>
        <dbReference type="ARBA" id="ARBA00023253"/>
    </source>
</evidence>
<dbReference type="EMBL" id="LXQA010050047">
    <property type="protein sequence ID" value="MCI02741.1"/>
    <property type="molecule type" value="Genomic_DNA"/>
</dbReference>
<name>A0A392NSC1_9FABA</name>
<dbReference type="GO" id="GO:0006004">
    <property type="term" value="P:fucose metabolic process"/>
    <property type="evidence" value="ECO:0007669"/>
    <property type="project" value="UniProtKB-KW"/>
</dbReference>